<evidence type="ECO:0000256" key="3">
    <source>
        <dbReference type="ARBA" id="ARBA00022806"/>
    </source>
</evidence>
<dbReference type="PANTHER" id="PTHR47961">
    <property type="entry name" value="DNA POLYMERASE THETA, PUTATIVE (AFU_ORTHOLOGUE AFUA_1G05260)-RELATED"/>
    <property type="match status" value="1"/>
</dbReference>
<dbReference type="PROSITE" id="PS51192">
    <property type="entry name" value="HELICASE_ATP_BIND_1"/>
    <property type="match status" value="1"/>
</dbReference>
<name>A0A8R2NVL1_ACYPI</name>
<dbReference type="EnsemblMetazoa" id="XM_029491362.1">
    <property type="protein sequence ID" value="XP_029347222.1"/>
    <property type="gene ID" value="LOC100575308"/>
</dbReference>
<organism evidence="6 7">
    <name type="scientific">Acyrthosiphon pisum</name>
    <name type="common">Pea aphid</name>
    <dbReference type="NCBI Taxonomy" id="7029"/>
    <lineage>
        <taxon>Eukaryota</taxon>
        <taxon>Metazoa</taxon>
        <taxon>Ecdysozoa</taxon>
        <taxon>Arthropoda</taxon>
        <taxon>Hexapoda</taxon>
        <taxon>Insecta</taxon>
        <taxon>Pterygota</taxon>
        <taxon>Neoptera</taxon>
        <taxon>Paraneoptera</taxon>
        <taxon>Hemiptera</taxon>
        <taxon>Sternorrhyncha</taxon>
        <taxon>Aphidomorpha</taxon>
        <taxon>Aphidoidea</taxon>
        <taxon>Aphididae</taxon>
        <taxon>Macrosiphini</taxon>
        <taxon>Acyrthosiphon</taxon>
    </lineage>
</organism>
<sequence length="161" mass="18334">MLADNGQLSGRRVGMIVVDELHLLAEQKRGALLDATITKVLDSQQFLHNIQIIGMSATTGNMQEIGDFLNAHECTRDFRPVKLTETIKLNEQIFVINKDVDGSLKSKLDRKLDFDFSACPYTCIWKPKMQSSIWKVQTLCTYQPILNTPWAQLSRIQSQHK</sequence>
<evidence type="ECO:0000313" key="6">
    <source>
        <dbReference type="EnsemblMetazoa" id="XP_029347222.1"/>
    </source>
</evidence>
<dbReference type="InterPro" id="IPR014001">
    <property type="entry name" value="Helicase_ATP-bd"/>
</dbReference>
<dbReference type="GO" id="GO:0016787">
    <property type="term" value="F:hydrolase activity"/>
    <property type="evidence" value="ECO:0007669"/>
    <property type="project" value="UniProtKB-KW"/>
</dbReference>
<keyword evidence="7" id="KW-1185">Reference proteome</keyword>
<dbReference type="AlphaFoldDB" id="A0A8R2NVL1"/>
<reference evidence="7" key="1">
    <citation type="submission" date="2010-06" db="EMBL/GenBank/DDBJ databases">
        <authorList>
            <person name="Jiang H."/>
            <person name="Abraham K."/>
            <person name="Ali S."/>
            <person name="Alsbrooks S.L."/>
            <person name="Anim B.N."/>
            <person name="Anosike U.S."/>
            <person name="Attaway T."/>
            <person name="Bandaranaike D.P."/>
            <person name="Battles P.K."/>
            <person name="Bell S.N."/>
            <person name="Bell A.V."/>
            <person name="Beltran B."/>
            <person name="Bickham C."/>
            <person name="Bustamante Y."/>
            <person name="Caleb T."/>
            <person name="Canada A."/>
            <person name="Cardenas V."/>
            <person name="Carter K."/>
            <person name="Chacko J."/>
            <person name="Chandrabose M.N."/>
            <person name="Chavez D."/>
            <person name="Chavez A."/>
            <person name="Chen L."/>
            <person name="Chu H.-S."/>
            <person name="Claassen K.J."/>
            <person name="Cockrell R."/>
            <person name="Collins M."/>
            <person name="Cooper J.A."/>
            <person name="Cree A."/>
            <person name="Curry S.M."/>
            <person name="Da Y."/>
            <person name="Dao M.D."/>
            <person name="Das B."/>
            <person name="Davila M.-L."/>
            <person name="Davy-Carroll L."/>
            <person name="Denson S."/>
            <person name="Dinh H."/>
            <person name="Ebong V.E."/>
            <person name="Edwards J.R."/>
            <person name="Egan A."/>
            <person name="El-Daye J."/>
            <person name="Escobedo L."/>
            <person name="Fernandez S."/>
            <person name="Fernando P.R."/>
            <person name="Flagg N."/>
            <person name="Forbes L.D."/>
            <person name="Fowler R.G."/>
            <person name="Fu Q."/>
            <person name="Gabisi R.A."/>
            <person name="Ganer J."/>
            <person name="Garbino Pronczuk A."/>
            <person name="Garcia R.M."/>
            <person name="Garner T."/>
            <person name="Garrett T.E."/>
            <person name="Gonzalez D.A."/>
            <person name="Hamid H."/>
            <person name="Hawkins E.S."/>
            <person name="Hirani K."/>
            <person name="Hogues M.E."/>
            <person name="Hollins B."/>
            <person name="Hsiao C.-H."/>
            <person name="Jabil R."/>
            <person name="James M.L."/>
            <person name="Jhangiani S.N."/>
            <person name="Johnson B."/>
            <person name="Johnson Q."/>
            <person name="Joshi V."/>
            <person name="Kalu J.B."/>
            <person name="Kam C."/>
            <person name="Kashfia A."/>
            <person name="Keebler J."/>
            <person name="Kisamo H."/>
            <person name="Kovar C.L."/>
            <person name="Lago L.A."/>
            <person name="Lai C.-Y."/>
            <person name="Laidlaw J."/>
            <person name="Lara F."/>
            <person name="Le T.-K."/>
            <person name="Lee S.L."/>
            <person name="Legall F.H."/>
            <person name="Lemon S.J."/>
            <person name="Lewis L.R."/>
            <person name="Li B."/>
            <person name="Liu Y."/>
            <person name="Liu Y.-S."/>
            <person name="Lopez J."/>
            <person name="Lozado R.J."/>
            <person name="Lu J."/>
            <person name="Madu R.C."/>
            <person name="Maheshwari M."/>
            <person name="Maheshwari R."/>
            <person name="Malloy K."/>
            <person name="Martinez E."/>
            <person name="Mathew T."/>
            <person name="Mercado I.C."/>
            <person name="Mercado C."/>
            <person name="Meyer B."/>
            <person name="Montgomery K."/>
            <person name="Morgan M.B."/>
            <person name="Munidasa M."/>
            <person name="Nazareth L.V."/>
            <person name="Nelson J."/>
            <person name="Ng B.M."/>
            <person name="Nguyen N.B."/>
            <person name="Nguyen P.Q."/>
            <person name="Nguyen T."/>
            <person name="Obregon M."/>
            <person name="Okwuonu G.O."/>
            <person name="Onwere C.G."/>
            <person name="Orozco G."/>
            <person name="Parra A."/>
            <person name="Patel S."/>
            <person name="Patil S."/>
            <person name="Perez A."/>
            <person name="Perez Y."/>
            <person name="Pham C."/>
            <person name="Primus E.L."/>
            <person name="Pu L.-L."/>
            <person name="Puazo M."/>
            <person name="Qin X."/>
            <person name="Quiroz J.B."/>
            <person name="Reese J."/>
            <person name="Richards S."/>
            <person name="Rives C.M."/>
            <person name="Robberts R."/>
            <person name="Ruiz S.J."/>
            <person name="Ruiz M.J."/>
            <person name="Santibanez J."/>
            <person name="Schneider B.W."/>
            <person name="Sisson I."/>
            <person name="Smith M."/>
            <person name="Sodergren E."/>
            <person name="Song X.-Z."/>
            <person name="Song B.B."/>
            <person name="Summersgill H."/>
            <person name="Thelus R."/>
            <person name="Thornton R.D."/>
            <person name="Trejos Z.Y."/>
            <person name="Usmani K."/>
            <person name="Vattathil S."/>
            <person name="Villasana D."/>
            <person name="Walker D.L."/>
            <person name="Wang S."/>
            <person name="Wang K."/>
            <person name="White C.S."/>
            <person name="Williams A.C."/>
            <person name="Williamson J."/>
            <person name="Wilson K."/>
            <person name="Woghiren I.O."/>
            <person name="Woodworth J.R."/>
            <person name="Worley K.C."/>
            <person name="Wright R.A."/>
            <person name="Wu W."/>
            <person name="Young L."/>
            <person name="Zhang L."/>
            <person name="Zhang J."/>
            <person name="Zhu Y."/>
            <person name="Muzny D.M."/>
            <person name="Weinstock G."/>
            <person name="Gibbs R.A."/>
        </authorList>
    </citation>
    <scope>NUCLEOTIDE SEQUENCE [LARGE SCALE GENOMIC DNA]</scope>
    <source>
        <strain evidence="7">LSR1</strain>
    </source>
</reference>
<accession>A0A8R2NVL1</accession>
<dbReference type="EnsemblMetazoa" id="XM_008183085.3">
    <property type="protein sequence ID" value="XP_008181307.1"/>
    <property type="gene ID" value="LOC100570953"/>
</dbReference>
<dbReference type="Proteomes" id="UP000007819">
    <property type="component" value="Chromosome A1"/>
</dbReference>
<dbReference type="InterPro" id="IPR027417">
    <property type="entry name" value="P-loop_NTPase"/>
</dbReference>
<keyword evidence="4" id="KW-0067">ATP-binding</keyword>
<evidence type="ECO:0000256" key="4">
    <source>
        <dbReference type="ARBA" id="ARBA00022840"/>
    </source>
</evidence>
<dbReference type="PANTHER" id="PTHR47961:SF12">
    <property type="entry name" value="HELICASE POLQ-LIKE"/>
    <property type="match status" value="1"/>
</dbReference>
<dbReference type="KEGG" id="api:100570953"/>
<proteinExistence type="predicted"/>
<dbReference type="Proteomes" id="UP000007819">
    <property type="component" value="Chromosome A3"/>
</dbReference>
<dbReference type="RefSeq" id="XP_029347222.1">
    <property type="nucleotide sequence ID" value="XM_029491362.1"/>
</dbReference>
<dbReference type="KEGG" id="api:100575308"/>
<keyword evidence="2" id="KW-0378">Hydrolase</keyword>
<dbReference type="OrthoDB" id="2320933at2759"/>
<dbReference type="EnsemblMetazoa" id="XM_008183086.3">
    <property type="protein sequence ID" value="XP_008181308.1"/>
    <property type="gene ID" value="LOC100575308"/>
</dbReference>
<evidence type="ECO:0000259" key="5">
    <source>
        <dbReference type="PROSITE" id="PS51192"/>
    </source>
</evidence>
<protein>
    <recommendedName>
        <fullName evidence="5">Helicase ATP-binding domain-containing protein</fullName>
    </recommendedName>
</protein>
<dbReference type="Gene3D" id="3.40.50.300">
    <property type="entry name" value="P-loop containing nucleotide triphosphate hydrolases"/>
    <property type="match status" value="1"/>
</dbReference>
<feature type="domain" description="Helicase ATP-binding" evidence="5">
    <location>
        <begin position="1"/>
        <end position="77"/>
    </location>
</feature>
<keyword evidence="3" id="KW-0347">Helicase</keyword>
<dbReference type="InterPro" id="IPR050474">
    <property type="entry name" value="Hel308_SKI2-like"/>
</dbReference>
<dbReference type="GO" id="GO:0004386">
    <property type="term" value="F:helicase activity"/>
    <property type="evidence" value="ECO:0007669"/>
    <property type="project" value="UniProtKB-KW"/>
</dbReference>
<dbReference type="SUPFAM" id="SSF52540">
    <property type="entry name" value="P-loop containing nucleoside triphosphate hydrolases"/>
    <property type="match status" value="1"/>
</dbReference>
<dbReference type="GeneID" id="100575308"/>
<evidence type="ECO:0000256" key="2">
    <source>
        <dbReference type="ARBA" id="ARBA00022801"/>
    </source>
</evidence>
<dbReference type="RefSeq" id="XP_008181307.1">
    <property type="nucleotide sequence ID" value="XM_008183085.3"/>
</dbReference>
<dbReference type="RefSeq" id="XP_008181308.1">
    <property type="nucleotide sequence ID" value="XM_008183086.3"/>
</dbReference>
<dbReference type="GeneID" id="100570953"/>
<reference evidence="6" key="2">
    <citation type="submission" date="2022-06" db="UniProtKB">
        <authorList>
            <consortium name="EnsemblMetazoa"/>
        </authorList>
    </citation>
    <scope>IDENTIFICATION</scope>
</reference>
<keyword evidence="1" id="KW-0547">Nucleotide-binding</keyword>
<dbReference type="GO" id="GO:0005524">
    <property type="term" value="F:ATP binding"/>
    <property type="evidence" value="ECO:0007669"/>
    <property type="project" value="UniProtKB-KW"/>
</dbReference>
<evidence type="ECO:0000313" key="7">
    <source>
        <dbReference type="Proteomes" id="UP000007819"/>
    </source>
</evidence>
<evidence type="ECO:0000256" key="1">
    <source>
        <dbReference type="ARBA" id="ARBA00022741"/>
    </source>
</evidence>